<dbReference type="Proteomes" id="UP000003980">
    <property type="component" value="Unassembled WGS sequence"/>
</dbReference>
<dbReference type="Gene3D" id="1.10.3210.10">
    <property type="entry name" value="Hypothetical protein af1432"/>
    <property type="match status" value="1"/>
</dbReference>
<evidence type="ECO:0000313" key="3">
    <source>
        <dbReference type="Proteomes" id="UP000003980"/>
    </source>
</evidence>
<keyword evidence="3" id="KW-1185">Reference proteome</keyword>
<dbReference type="STRING" id="671065.MetMK1DRAFT_00030090"/>
<dbReference type="EMBL" id="JH597770">
    <property type="protein sequence ID" value="EHP68566.1"/>
    <property type="molecule type" value="Genomic_DNA"/>
</dbReference>
<feature type="domain" description="HD/PDEase" evidence="1">
    <location>
        <begin position="46"/>
        <end position="172"/>
    </location>
</feature>
<evidence type="ECO:0000259" key="1">
    <source>
        <dbReference type="SMART" id="SM00471"/>
    </source>
</evidence>
<gene>
    <name evidence="2" type="ORF">MetMK1DRAFT_00030090</name>
</gene>
<dbReference type="SUPFAM" id="SSF109604">
    <property type="entry name" value="HD-domain/PDEase-like"/>
    <property type="match status" value="1"/>
</dbReference>
<protein>
    <submittedName>
        <fullName evidence="2">HD superfamily phosphohydrolase</fullName>
    </submittedName>
</protein>
<dbReference type="AlphaFoldDB" id="H2C8U0"/>
<dbReference type="Pfam" id="PF19276">
    <property type="entry name" value="HD_assoc_2"/>
    <property type="match status" value="1"/>
</dbReference>
<evidence type="ECO:0000313" key="2">
    <source>
        <dbReference type="EMBL" id="EHP68566.1"/>
    </source>
</evidence>
<proteinExistence type="predicted"/>
<dbReference type="eggNOG" id="arCOG04430">
    <property type="taxonomic scope" value="Archaea"/>
</dbReference>
<sequence>MKRIFDEIHGNIELDDIAVKILDTPVMQRLRRIRQTSLAFIVYPGATHTRFSHSLGTYQLANKIGSRLVNEGVLSQEELELVKVTSLIHDIGQFPFSHAVEGYYIKKGLSNKDVRAYILHSSLGDEIEDAGIDPKRLRTIFDGNGLMTSIVDGEVDVDRMDYLVRDSRHSGVQLGHIDLDRLIFTVNYREDGISVLDKGMISLENFYIARLHMYQAVYYHKTILGYELLLRSIYSRLVEECETEMRDPSSVVEMISSNSFPYWDDEWLFGALYRCYSENPNSDLGQMIKDFLDRRGPKVIYEEINYDGGSPGNLEEITERLERGGIPRESIYPFEETISIMNKDKIKVISKGKEIGLQSYPSLLNRIPSSLTLRRVYVDREFVKRARELV</sequence>
<dbReference type="HOGENOM" id="CLU_026821_3_0_2"/>
<dbReference type="InterPro" id="IPR050135">
    <property type="entry name" value="dGTPase-like"/>
</dbReference>
<dbReference type="InterPro" id="IPR006674">
    <property type="entry name" value="HD_domain"/>
</dbReference>
<reference evidence="2 3" key="1">
    <citation type="submission" date="2012-01" db="EMBL/GenBank/DDBJ databases">
        <title>Improved High-Quality Draft sequence of Metallosphaera yellowstonensis MK1.</title>
        <authorList>
            <consortium name="US DOE Joint Genome Institute"/>
            <person name="Lucas S."/>
            <person name="Han J."/>
            <person name="Cheng J.-F."/>
            <person name="Goodwin L."/>
            <person name="Pitluck S."/>
            <person name="Peters L."/>
            <person name="Teshima H."/>
            <person name="Detter J.C."/>
            <person name="Han C."/>
            <person name="Tapia R."/>
            <person name="Land M."/>
            <person name="Hauser L."/>
            <person name="Kyrpides N."/>
            <person name="Kozubal M."/>
            <person name="Macur R.E."/>
            <person name="Jay Z."/>
            <person name="Inskeep W."/>
            <person name="Woyke T."/>
        </authorList>
    </citation>
    <scope>NUCLEOTIDE SEQUENCE [LARGE SCALE GENOMIC DNA]</scope>
    <source>
        <strain evidence="2 3">MK1</strain>
    </source>
</reference>
<accession>H2C8U0</accession>
<dbReference type="InterPro" id="IPR045509">
    <property type="entry name" value="HD_assoc_2"/>
</dbReference>
<name>H2C8U0_9CREN</name>
<dbReference type="GO" id="GO:0006203">
    <property type="term" value="P:dGTP catabolic process"/>
    <property type="evidence" value="ECO:0007669"/>
    <property type="project" value="TreeGrafter"/>
</dbReference>
<dbReference type="PANTHER" id="PTHR11373:SF4">
    <property type="entry name" value="DEOXYNUCLEOSIDE TRIPHOSPHATE TRIPHOSPHOHYDROLASE SAMHD1"/>
    <property type="match status" value="1"/>
</dbReference>
<dbReference type="Pfam" id="PF01966">
    <property type="entry name" value="HD"/>
    <property type="match status" value="1"/>
</dbReference>
<dbReference type="InterPro" id="IPR003607">
    <property type="entry name" value="HD/PDEase_dom"/>
</dbReference>
<dbReference type="GO" id="GO:0008832">
    <property type="term" value="F:dGTPase activity"/>
    <property type="evidence" value="ECO:0007669"/>
    <property type="project" value="TreeGrafter"/>
</dbReference>
<dbReference type="OrthoDB" id="8895at2157"/>
<dbReference type="PANTHER" id="PTHR11373">
    <property type="entry name" value="DEOXYNUCLEOSIDE TRIPHOSPHATE TRIPHOSPHOHYDROLASE"/>
    <property type="match status" value="1"/>
</dbReference>
<dbReference type="CDD" id="cd00077">
    <property type="entry name" value="HDc"/>
    <property type="match status" value="1"/>
</dbReference>
<dbReference type="RefSeq" id="WP_009075126.1">
    <property type="nucleotide sequence ID" value="NZ_JH597770.1"/>
</dbReference>
<dbReference type="SMART" id="SM00471">
    <property type="entry name" value="HDc"/>
    <property type="match status" value="1"/>
</dbReference>
<organism evidence="2 3">
    <name type="scientific">Metallosphaera yellowstonensis MK1</name>
    <dbReference type="NCBI Taxonomy" id="671065"/>
    <lineage>
        <taxon>Archaea</taxon>
        <taxon>Thermoproteota</taxon>
        <taxon>Thermoprotei</taxon>
        <taxon>Sulfolobales</taxon>
        <taxon>Sulfolobaceae</taxon>
        <taxon>Metallosphaera</taxon>
    </lineage>
</organism>
<keyword evidence="2" id="KW-0378">Hydrolase</keyword>